<gene>
    <name evidence="1" type="ORF">OWV82_015209</name>
</gene>
<evidence type="ECO:0000313" key="2">
    <source>
        <dbReference type="Proteomes" id="UP001164539"/>
    </source>
</evidence>
<reference evidence="1 2" key="1">
    <citation type="journal article" date="2023" name="Science">
        <title>Complex scaffold remodeling in plant triterpene biosynthesis.</title>
        <authorList>
            <person name="De La Pena R."/>
            <person name="Hodgson H."/>
            <person name="Liu J.C."/>
            <person name="Stephenson M.J."/>
            <person name="Martin A.C."/>
            <person name="Owen C."/>
            <person name="Harkess A."/>
            <person name="Leebens-Mack J."/>
            <person name="Jimenez L.E."/>
            <person name="Osbourn A."/>
            <person name="Sattely E.S."/>
        </authorList>
    </citation>
    <scope>NUCLEOTIDE SEQUENCE [LARGE SCALE GENOMIC DNA]</scope>
    <source>
        <strain evidence="2">cv. JPN11</strain>
        <tissue evidence="1">Leaf</tissue>
    </source>
</reference>
<dbReference type="Proteomes" id="UP001164539">
    <property type="component" value="Chromosome 8"/>
</dbReference>
<keyword evidence="2" id="KW-1185">Reference proteome</keyword>
<organism evidence="1 2">
    <name type="scientific">Melia azedarach</name>
    <name type="common">Chinaberry tree</name>
    <dbReference type="NCBI Taxonomy" id="155640"/>
    <lineage>
        <taxon>Eukaryota</taxon>
        <taxon>Viridiplantae</taxon>
        <taxon>Streptophyta</taxon>
        <taxon>Embryophyta</taxon>
        <taxon>Tracheophyta</taxon>
        <taxon>Spermatophyta</taxon>
        <taxon>Magnoliopsida</taxon>
        <taxon>eudicotyledons</taxon>
        <taxon>Gunneridae</taxon>
        <taxon>Pentapetalae</taxon>
        <taxon>rosids</taxon>
        <taxon>malvids</taxon>
        <taxon>Sapindales</taxon>
        <taxon>Meliaceae</taxon>
        <taxon>Melia</taxon>
    </lineage>
</organism>
<name>A0ACC1XNM7_MELAZ</name>
<dbReference type="EMBL" id="CM051401">
    <property type="protein sequence ID" value="KAJ4713062.1"/>
    <property type="molecule type" value="Genomic_DNA"/>
</dbReference>
<comment type="caution">
    <text evidence="1">The sequence shown here is derived from an EMBL/GenBank/DDBJ whole genome shotgun (WGS) entry which is preliminary data.</text>
</comment>
<proteinExistence type="predicted"/>
<accession>A0ACC1XNM7</accession>
<sequence length="250" mass="28850">MGAKLTKKRSEKQIRRKLSEKDGDSQQSSEPPTKASLSENNKNNSVKLPHNYEEIIQEADSPIDRSSIKRLYDQLCSGVLLNQKRQRYWIESDSGGNSFMLFARDMSIIWMGDRRYWKWTQIPVDETSNEVVDAAELLAVCWLEVEAKFDTKKLSPGITYEVGFVIMLMGTSYGWEVPVCLEMQLENGIKQERKENFLTKPRNRWIEIPVGEFFTAPENEGEMKISLTEHRSGKWKSGLVIKGIRIQPKI</sequence>
<protein>
    <submittedName>
        <fullName evidence="1">Protein PHLOEM PROTEIN 2-LIKE like</fullName>
    </submittedName>
</protein>
<evidence type="ECO:0000313" key="1">
    <source>
        <dbReference type="EMBL" id="KAJ4713062.1"/>
    </source>
</evidence>